<organism evidence="3 4">
    <name type="scientific">Acidisoma silvae</name>
    <dbReference type="NCBI Taxonomy" id="2802396"/>
    <lineage>
        <taxon>Bacteria</taxon>
        <taxon>Pseudomonadati</taxon>
        <taxon>Pseudomonadota</taxon>
        <taxon>Alphaproteobacteria</taxon>
        <taxon>Acetobacterales</taxon>
        <taxon>Acidocellaceae</taxon>
        <taxon>Acidisoma</taxon>
    </lineage>
</organism>
<comment type="caution">
    <text evidence="3">The sequence shown here is derived from an EMBL/GenBank/DDBJ whole genome shotgun (WGS) entry which is preliminary data.</text>
</comment>
<sequence length="1001" mass="109148">MMVKKSGTSRAGVPQQSGVVTVLVDRQAVQLHRTNGMPFNAGVLNVLLDGNPLAQVSLARPTPTLSFTLPPQLLPRVVDIVDQATNVSVLDSPLSLDDALAPRFERAEFDRGECLLEASMSGYPVESLAAVLVDEHGLVVVAGMLEADRRSDNARMRYTAKLPLLRLVPHGPALSVALYIGGRRMPNSVPISAIATGYAGAINQSNPDQIKGWALDFAKPEQPVSLDILIGERRVATIVADEARPNPAAQGDGQEQGFTVDKAVLGALENGDVISVLLAGKPTHLVDSPQRVQQAATIRGIFDNINGNHACGWVLDTTQPDQPRTVEAVCDGRVIGTAIANGLRRDVLEAGLPTDRCGYRILLEAPIHTLFGRNIIVRIKESGVILNGSPRQPEINPNIKTYLTPDRGISPRILERLRQRMNAAADGMGLSIVMPIHNTRRDWLTEALRSVCMQWCGAWELICVDDASTAPHIAGMLDWFAQTDKRIRVIRSPANEGIAGATTRGIQAARYPYVTLMDHDDVLEPDAVHHLLATVRRTGADFIYSDEVLTAEDSSVVLDVRARPAFSHDYYLSHPYFVHMVAVRTEIAQRIGGFDAALPISADVDFILRVIEESGSVAHIPRVLYRWRTHTTSTGHDKQGQVMAATTAAIQRHLDRLKTGAVAKPAAEFNQFEIAWPDPGGRVLIIIPTKDGTDLLRQCIASIEATVPPEDYRLIVIDHESKEAASKKYLAQIAKRHTVMPYKGSFNYAAMNNQAIRLHAEDEPFILFMNNDIEAVEAGWLQRMRSLAGRSGVGAVGTALMYSDRRIQHGGVIVGVNGMADHALRFEPVWNQDGSRNLGYNASLPAVRDFSAVTAACMMMPRAVFDEVGGFNDGYAVGFNDTDLCLRIGQAGYKLLYDGRTLLFHHESVTRIAKAQLKHPEDDAHFQRDWEAVLSAGDPFYSPLLELYGADHKLRLGPCASLAPRVVAVTMGRTALPTQASGKKPRPARRTSGVRARATAG</sequence>
<dbReference type="PANTHER" id="PTHR43179">
    <property type="entry name" value="RHAMNOSYLTRANSFERASE WBBL"/>
    <property type="match status" value="1"/>
</dbReference>
<feature type="domain" description="Glycosyltransferase 2-like" evidence="2">
    <location>
        <begin position="685"/>
        <end position="802"/>
    </location>
</feature>
<dbReference type="SUPFAM" id="SSF53448">
    <property type="entry name" value="Nucleotide-diphospho-sugar transferases"/>
    <property type="match status" value="2"/>
</dbReference>
<reference evidence="3" key="2">
    <citation type="submission" date="2021-01" db="EMBL/GenBank/DDBJ databases">
        <authorList>
            <person name="Mieszkin S."/>
            <person name="Pouder E."/>
            <person name="Alain K."/>
        </authorList>
    </citation>
    <scope>NUCLEOTIDE SEQUENCE</scope>
    <source>
        <strain evidence="3">HW T2.11</strain>
    </source>
</reference>
<accession>A0A963YQU6</accession>
<dbReference type="InterPro" id="IPR029044">
    <property type="entry name" value="Nucleotide-diphossugar_trans"/>
</dbReference>
<dbReference type="EMBL" id="JAESVB010000002">
    <property type="protein sequence ID" value="MCB8874700.1"/>
    <property type="molecule type" value="Genomic_DNA"/>
</dbReference>
<dbReference type="Gene3D" id="3.90.550.10">
    <property type="entry name" value="Spore Coat Polysaccharide Biosynthesis Protein SpsA, Chain A"/>
    <property type="match status" value="2"/>
</dbReference>
<evidence type="ECO:0000256" key="1">
    <source>
        <dbReference type="SAM" id="MobiDB-lite"/>
    </source>
</evidence>
<dbReference type="RefSeq" id="WP_227320365.1">
    <property type="nucleotide sequence ID" value="NZ_JAESVB010000002.1"/>
</dbReference>
<dbReference type="InterPro" id="IPR001173">
    <property type="entry name" value="Glyco_trans_2-like"/>
</dbReference>
<name>A0A963YQU6_9PROT</name>
<feature type="domain" description="Glycosyltransferase 2-like" evidence="2">
    <location>
        <begin position="431"/>
        <end position="544"/>
    </location>
</feature>
<keyword evidence="4" id="KW-1185">Reference proteome</keyword>
<gene>
    <name evidence="3" type="ORF">ASILVAE211_05850</name>
</gene>
<dbReference type="Proteomes" id="UP000708298">
    <property type="component" value="Unassembled WGS sequence"/>
</dbReference>
<proteinExistence type="predicted"/>
<feature type="region of interest" description="Disordered" evidence="1">
    <location>
        <begin position="977"/>
        <end position="1001"/>
    </location>
</feature>
<protein>
    <submittedName>
        <fullName evidence="3">Glycosyltransferase</fullName>
    </submittedName>
</protein>
<evidence type="ECO:0000259" key="2">
    <source>
        <dbReference type="Pfam" id="PF00535"/>
    </source>
</evidence>
<dbReference type="GO" id="GO:0016757">
    <property type="term" value="F:glycosyltransferase activity"/>
    <property type="evidence" value="ECO:0007669"/>
    <property type="project" value="UniProtKB-KW"/>
</dbReference>
<dbReference type="AlphaFoldDB" id="A0A963YQU6"/>
<evidence type="ECO:0000313" key="3">
    <source>
        <dbReference type="EMBL" id="MCB8874700.1"/>
    </source>
</evidence>
<dbReference type="Pfam" id="PF00535">
    <property type="entry name" value="Glycos_transf_2"/>
    <property type="match status" value="2"/>
</dbReference>
<reference evidence="3" key="1">
    <citation type="journal article" date="2021" name="Microorganisms">
        <title>Acidisoma silvae sp. nov. and Acidisomacellulosilytica sp. nov., Two Acidophilic Bacteria Isolated from Decaying Wood, Hydrolyzing Cellulose and Producing Poly-3-hydroxybutyrate.</title>
        <authorList>
            <person name="Mieszkin S."/>
            <person name="Pouder E."/>
            <person name="Uroz S."/>
            <person name="Simon-Colin C."/>
            <person name="Alain K."/>
        </authorList>
    </citation>
    <scope>NUCLEOTIDE SEQUENCE</scope>
    <source>
        <strain evidence="3">HW T2.11</strain>
    </source>
</reference>
<dbReference type="PANTHER" id="PTHR43179:SF7">
    <property type="entry name" value="RHAMNOSYLTRANSFERASE WBBL"/>
    <property type="match status" value="1"/>
</dbReference>
<evidence type="ECO:0000313" key="4">
    <source>
        <dbReference type="Proteomes" id="UP000708298"/>
    </source>
</evidence>